<reference evidence="14 15" key="1">
    <citation type="journal article" date="2023" name="IMA Fungus">
        <title>Comparative genomic study of the Penicillium genus elucidates a diverse pangenome and 15 lateral gene transfer events.</title>
        <authorList>
            <person name="Petersen C."/>
            <person name="Sorensen T."/>
            <person name="Nielsen M.R."/>
            <person name="Sondergaard T.E."/>
            <person name="Sorensen J.L."/>
            <person name="Fitzpatrick D.A."/>
            <person name="Frisvad J.C."/>
            <person name="Nielsen K.L."/>
        </authorList>
    </citation>
    <scope>NUCLEOTIDE SEQUENCE [LARGE SCALE GENOMIC DNA]</scope>
    <source>
        <strain evidence="14 15">IBT 35679</strain>
    </source>
</reference>
<evidence type="ECO:0000256" key="5">
    <source>
        <dbReference type="ARBA" id="ARBA00022989"/>
    </source>
</evidence>
<keyword evidence="8 10" id="KW-0472">Membrane</keyword>
<dbReference type="PANTHER" id="PTHR32361">
    <property type="entry name" value="FERRIC/CUPRIC REDUCTASE TRANSMEMBRANE COMPONENT"/>
    <property type="match status" value="1"/>
</dbReference>
<dbReference type="Pfam" id="PF01794">
    <property type="entry name" value="Ferric_reduct"/>
    <property type="match status" value="1"/>
</dbReference>
<keyword evidence="4" id="KW-0249">Electron transport</keyword>
<comment type="subcellular location">
    <subcellularLocation>
        <location evidence="1">Membrane</location>
        <topology evidence="1">Multi-pass membrane protein</topology>
    </subcellularLocation>
</comment>
<dbReference type="PANTHER" id="PTHR32361:SF9">
    <property type="entry name" value="FERRIC REDUCTASE TRANSMEMBRANE COMPONENT 3-RELATED"/>
    <property type="match status" value="1"/>
</dbReference>
<dbReference type="SUPFAM" id="SSF52343">
    <property type="entry name" value="Ferredoxin reductase-like, C-terminal NADP-linked domain"/>
    <property type="match status" value="1"/>
</dbReference>
<dbReference type="GO" id="GO:0015677">
    <property type="term" value="P:copper ion import"/>
    <property type="evidence" value="ECO:0007669"/>
    <property type="project" value="TreeGrafter"/>
</dbReference>
<evidence type="ECO:0000259" key="12">
    <source>
        <dbReference type="Pfam" id="PF08022"/>
    </source>
</evidence>
<dbReference type="SFLD" id="SFLDG01168">
    <property type="entry name" value="Ferric_reductase_subgroup_(FRE"/>
    <property type="match status" value="1"/>
</dbReference>
<evidence type="ECO:0000259" key="11">
    <source>
        <dbReference type="Pfam" id="PF01794"/>
    </source>
</evidence>
<evidence type="ECO:0000256" key="6">
    <source>
        <dbReference type="ARBA" id="ARBA00023002"/>
    </source>
</evidence>
<dbReference type="GO" id="GO:0006826">
    <property type="term" value="P:iron ion transport"/>
    <property type="evidence" value="ECO:0007669"/>
    <property type="project" value="TreeGrafter"/>
</dbReference>
<dbReference type="Pfam" id="PF08022">
    <property type="entry name" value="FAD_binding_8"/>
    <property type="match status" value="1"/>
</dbReference>
<feature type="transmembrane region" description="Helical" evidence="10">
    <location>
        <begin position="144"/>
        <end position="161"/>
    </location>
</feature>
<dbReference type="Gene3D" id="3.40.50.80">
    <property type="entry name" value="Nucleotide-binding domain of ferredoxin-NADP reductase (FNR) module"/>
    <property type="match status" value="1"/>
</dbReference>
<evidence type="ECO:0000256" key="10">
    <source>
        <dbReference type="SAM" id="Phobius"/>
    </source>
</evidence>
<dbReference type="Proteomes" id="UP001220324">
    <property type="component" value="Unassembled WGS sequence"/>
</dbReference>
<dbReference type="InterPro" id="IPR013112">
    <property type="entry name" value="FAD-bd_8"/>
</dbReference>
<dbReference type="GO" id="GO:0006879">
    <property type="term" value="P:intracellular iron ion homeostasis"/>
    <property type="evidence" value="ECO:0007669"/>
    <property type="project" value="TreeGrafter"/>
</dbReference>
<feature type="transmembrane region" description="Helical" evidence="10">
    <location>
        <begin position="181"/>
        <end position="199"/>
    </location>
</feature>
<feature type="transmembrane region" description="Helical" evidence="10">
    <location>
        <begin position="16"/>
        <end position="38"/>
    </location>
</feature>
<proteinExistence type="predicted"/>
<feature type="transmembrane region" description="Helical" evidence="10">
    <location>
        <begin position="229"/>
        <end position="246"/>
    </location>
</feature>
<evidence type="ECO:0000313" key="14">
    <source>
        <dbReference type="EMBL" id="KAJ5541639.1"/>
    </source>
</evidence>
<accession>A0AAD6CX61</accession>
<evidence type="ECO:0000256" key="4">
    <source>
        <dbReference type="ARBA" id="ARBA00022982"/>
    </source>
</evidence>
<evidence type="ECO:0000256" key="8">
    <source>
        <dbReference type="ARBA" id="ARBA00023136"/>
    </source>
</evidence>
<dbReference type="CDD" id="cd06186">
    <property type="entry name" value="NOX_Duox_like_FAD_NADP"/>
    <property type="match status" value="1"/>
</dbReference>
<dbReference type="InterPro" id="IPR051410">
    <property type="entry name" value="Ferric/Cupric_Reductase"/>
</dbReference>
<keyword evidence="7" id="KW-0406">Ion transport</keyword>
<gene>
    <name evidence="14" type="ORF">N7494_006715</name>
</gene>
<feature type="region of interest" description="Disordered" evidence="9">
    <location>
        <begin position="428"/>
        <end position="450"/>
    </location>
</feature>
<dbReference type="GO" id="GO:0000293">
    <property type="term" value="F:ferric-chelate reductase activity"/>
    <property type="evidence" value="ECO:0007669"/>
    <property type="project" value="UniProtKB-ARBA"/>
</dbReference>
<sequence>MEEAISQTNNVWTNKYFAISMGSIMILFSFTHWATVSFRKYGPKEPGKLLGDTIRAYRSVRRGLDTVILGKSLDKWLLYLTYWAIDLILVLTRLDLTDLGEVAKRMGWISVANFVLLVFLALRNTPLAPLSGQSYEKLRPLHKVAGYTCIVSSVVHGILYLKEGAETGYLMLMRGREDLAGALAGLLMVTIGLSTISWFARRYYEAFYIIHVVLFMVIVILVGMHRPDIATSTLAIIIFIACMWLSDRFLRALKLIWNFCGNNATLIPMHDGAVRVRLQRGLACSPGSHAFLWMPSIRLLETHPFTMVSTNPVEFLIRQYDGYTHDLYKLAHERPGCVVRCSVDGGYGQVPNFMDFDKTILVAGGSGATFTFAIAINLIRQCAAANMTKSIDFIWTVRYKSSLKWFQDELRELQDNHFVNLFIHVSQDDTTDDSSSEGTTPVGSDIEKGKEEATQSLEYMSYVRRGRPNIADLVAKEISRCPPHYQVGVGACGPTKILEGTREATAQKAFDNGPSITLHTEEFEW</sequence>
<name>A0AAD6CX61_9EURO</name>
<evidence type="ECO:0000256" key="3">
    <source>
        <dbReference type="ARBA" id="ARBA00022692"/>
    </source>
</evidence>
<protein>
    <recommendedName>
        <fullName evidence="16">FAD-binding FR-type domain-containing protein</fullName>
    </recommendedName>
</protein>
<evidence type="ECO:0000256" key="9">
    <source>
        <dbReference type="SAM" id="MobiDB-lite"/>
    </source>
</evidence>
<feature type="domain" description="Ferric reductase NAD binding" evidence="13">
    <location>
        <begin position="357"/>
        <end position="505"/>
    </location>
</feature>
<keyword evidence="6" id="KW-0560">Oxidoreductase</keyword>
<evidence type="ECO:0000313" key="15">
    <source>
        <dbReference type="Proteomes" id="UP001220324"/>
    </source>
</evidence>
<evidence type="ECO:0000256" key="7">
    <source>
        <dbReference type="ARBA" id="ARBA00023065"/>
    </source>
</evidence>
<comment type="caution">
    <text evidence="14">The sequence shown here is derived from an EMBL/GenBank/DDBJ whole genome shotgun (WGS) entry which is preliminary data.</text>
</comment>
<keyword evidence="15" id="KW-1185">Reference proteome</keyword>
<feature type="domain" description="Ferric oxidoreductase" evidence="11">
    <location>
        <begin position="106"/>
        <end position="222"/>
    </location>
</feature>
<dbReference type="EMBL" id="JAQIZZ010000005">
    <property type="protein sequence ID" value="KAJ5541639.1"/>
    <property type="molecule type" value="Genomic_DNA"/>
</dbReference>
<keyword evidence="5 10" id="KW-1133">Transmembrane helix</keyword>
<evidence type="ECO:0000256" key="2">
    <source>
        <dbReference type="ARBA" id="ARBA00022448"/>
    </source>
</evidence>
<evidence type="ECO:0000256" key="1">
    <source>
        <dbReference type="ARBA" id="ARBA00004141"/>
    </source>
</evidence>
<feature type="transmembrane region" description="Helical" evidence="10">
    <location>
        <begin position="106"/>
        <end position="123"/>
    </location>
</feature>
<feature type="domain" description="FAD-binding 8" evidence="12">
    <location>
        <begin position="275"/>
        <end position="348"/>
    </location>
</feature>
<dbReference type="GO" id="GO:0005886">
    <property type="term" value="C:plasma membrane"/>
    <property type="evidence" value="ECO:0007669"/>
    <property type="project" value="TreeGrafter"/>
</dbReference>
<dbReference type="InterPro" id="IPR013121">
    <property type="entry name" value="Fe_red_NAD-bd_6"/>
</dbReference>
<keyword evidence="2" id="KW-0813">Transport</keyword>
<dbReference type="InterPro" id="IPR039261">
    <property type="entry name" value="FNR_nucleotide-bd"/>
</dbReference>
<organism evidence="14 15">
    <name type="scientific">Penicillium frequentans</name>
    <dbReference type="NCBI Taxonomy" id="3151616"/>
    <lineage>
        <taxon>Eukaryota</taxon>
        <taxon>Fungi</taxon>
        <taxon>Dikarya</taxon>
        <taxon>Ascomycota</taxon>
        <taxon>Pezizomycotina</taxon>
        <taxon>Eurotiomycetes</taxon>
        <taxon>Eurotiomycetidae</taxon>
        <taxon>Eurotiales</taxon>
        <taxon>Aspergillaceae</taxon>
        <taxon>Penicillium</taxon>
    </lineage>
</organism>
<dbReference type="Pfam" id="PF08030">
    <property type="entry name" value="NAD_binding_6"/>
    <property type="match status" value="1"/>
</dbReference>
<dbReference type="InterPro" id="IPR013130">
    <property type="entry name" value="Fe3_Rdtase_TM_dom"/>
</dbReference>
<dbReference type="SFLD" id="SFLDS00052">
    <property type="entry name" value="Ferric_Reductase_Domain"/>
    <property type="match status" value="1"/>
</dbReference>
<feature type="transmembrane region" description="Helical" evidence="10">
    <location>
        <begin position="206"/>
        <end position="223"/>
    </location>
</feature>
<dbReference type="AlphaFoldDB" id="A0AAD6CX61"/>
<evidence type="ECO:0008006" key="16">
    <source>
        <dbReference type="Google" id="ProtNLM"/>
    </source>
</evidence>
<keyword evidence="3 10" id="KW-0812">Transmembrane</keyword>
<evidence type="ECO:0000259" key="13">
    <source>
        <dbReference type="Pfam" id="PF08030"/>
    </source>
</evidence>